<accession>F8L3B6</accession>
<proteinExistence type="predicted"/>
<reference evidence="1 2" key="2">
    <citation type="journal article" date="2011" name="Mol. Biol. Evol.">
        <title>Unity in variety--the pan-genome of the Chlamydiae.</title>
        <authorList>
            <person name="Collingro A."/>
            <person name="Tischler P."/>
            <person name="Weinmaier T."/>
            <person name="Penz T."/>
            <person name="Heinz E."/>
            <person name="Brunham R.C."/>
            <person name="Read T.D."/>
            <person name="Bavoil P.M."/>
            <person name="Sachse K."/>
            <person name="Kahane S."/>
            <person name="Friedman M.G."/>
            <person name="Rattei T."/>
            <person name="Myers G.S."/>
            <person name="Horn M."/>
        </authorList>
    </citation>
    <scope>NUCLEOTIDE SEQUENCE [LARGE SCALE GENOMIC DNA]</scope>
    <source>
        <strain evidence="2">ATCC VR-1471 / Z</strain>
    </source>
</reference>
<name>F8L3B6_SIMNZ</name>
<sequence>MRLRNYFFKKLEVQMKITNADSWTFVYPDMIPISIPVTVKILSSTEAIFEFTFGKESGKISLHLGTLLNDSFQGNYEIPTLGTNSITFKVAEHGKKLIGKPAGFHGPMQWTFTRT</sequence>
<protein>
    <submittedName>
        <fullName evidence="1">Uncharacterized protein</fullName>
    </submittedName>
</protein>
<dbReference type="KEGG" id="sng:SNE_A18810"/>
<reference key="1">
    <citation type="journal article" date="2011" name="Mol. Biol. Evol.">
        <title>Unity in variety -- the pan-genome of the Chlamydiae.</title>
        <authorList>
            <person name="Collingro A."/>
            <person name="Tischler P."/>
            <person name="Weinmaier T."/>
            <person name="Penz T."/>
            <person name="Heinz E."/>
            <person name="Brunham R.C."/>
            <person name="Read T.D."/>
            <person name="Bavoil P.M."/>
            <person name="Sachse K."/>
            <person name="Kahane S."/>
            <person name="Friedman M.G."/>
            <person name="Rattei T."/>
            <person name="Myers G.S.A."/>
            <person name="Horn M."/>
        </authorList>
    </citation>
    <scope>NUCLEOTIDE SEQUENCE</scope>
    <source>
        <strain>Z</strain>
    </source>
</reference>
<dbReference type="HOGENOM" id="CLU_2107375_0_0_0"/>
<evidence type="ECO:0000313" key="1">
    <source>
        <dbReference type="EMBL" id="CCB89758.1"/>
    </source>
</evidence>
<dbReference type="AlphaFoldDB" id="F8L3B6"/>
<dbReference type="Proteomes" id="UP000000496">
    <property type="component" value="Chromosome gsn.131"/>
</dbReference>
<evidence type="ECO:0000313" key="2">
    <source>
        <dbReference type="Proteomes" id="UP000000496"/>
    </source>
</evidence>
<organism evidence="1 2">
    <name type="scientific">Simkania negevensis (strain ATCC VR-1471 / DSM 27360 / Z)</name>
    <dbReference type="NCBI Taxonomy" id="331113"/>
    <lineage>
        <taxon>Bacteria</taxon>
        <taxon>Pseudomonadati</taxon>
        <taxon>Chlamydiota</taxon>
        <taxon>Chlamydiia</taxon>
        <taxon>Parachlamydiales</taxon>
        <taxon>Simkaniaceae</taxon>
        <taxon>Simkania</taxon>
    </lineage>
</organism>
<gene>
    <name evidence="1" type="ordered locus">SNE_A18810</name>
</gene>
<dbReference type="EMBL" id="FR872582">
    <property type="protein sequence ID" value="CCB89758.1"/>
    <property type="molecule type" value="Genomic_DNA"/>
</dbReference>
<keyword evidence="2" id="KW-1185">Reference proteome</keyword>